<accession>A0AAW9SE69</accession>
<keyword evidence="2" id="KW-1185">Reference proteome</keyword>
<comment type="caution">
    <text evidence="1">The sequence shown here is derived from an EMBL/GenBank/DDBJ whole genome shotgun (WGS) entry which is preliminary data.</text>
</comment>
<dbReference type="EMBL" id="JBDKWZ010000025">
    <property type="protein sequence ID" value="MEN7551677.1"/>
    <property type="molecule type" value="Genomic_DNA"/>
</dbReference>
<sequence>MDSNTLSLAEKKWLLSPSTGGIELLNVTLFELILRKGLRLKKTETNNSQIYQNGFLKINKQWPFFQENIVFAFIQSTFDSLPQLQLSRYLKLAKSRLNNDFENFKEEYVLKSLVDQHGFIETGILSWITKKVCLTRKGEIYQKELIEKLHRQQKILSDGELNPQLLQEMGPDVLLLGHNTLQKLKTEQLYTALIEEAGMLMDVEILSDFSDFFTGLTHELYREIEGLSGNGDTNVLDSILPDFDIL</sequence>
<gene>
    <name evidence="1" type="ORF">AAG747_27425</name>
</gene>
<proteinExistence type="predicted"/>
<name>A0AAW9SE69_9BACT</name>
<protein>
    <recommendedName>
        <fullName evidence="3">DUF4388 domain-containing protein</fullName>
    </recommendedName>
</protein>
<organism evidence="1 2">
    <name type="scientific">Rapidithrix thailandica</name>
    <dbReference type="NCBI Taxonomy" id="413964"/>
    <lineage>
        <taxon>Bacteria</taxon>
        <taxon>Pseudomonadati</taxon>
        <taxon>Bacteroidota</taxon>
        <taxon>Cytophagia</taxon>
        <taxon>Cytophagales</taxon>
        <taxon>Flammeovirgaceae</taxon>
        <taxon>Rapidithrix</taxon>
    </lineage>
</organism>
<evidence type="ECO:0008006" key="3">
    <source>
        <dbReference type="Google" id="ProtNLM"/>
    </source>
</evidence>
<reference evidence="1 2" key="1">
    <citation type="submission" date="2024-04" db="EMBL/GenBank/DDBJ databases">
        <title>Novel genus in family Flammeovirgaceae.</title>
        <authorList>
            <person name="Nguyen T.H."/>
            <person name="Vuong T.Q."/>
            <person name="Le H."/>
            <person name="Kim S.-G."/>
        </authorList>
    </citation>
    <scope>NUCLEOTIDE SEQUENCE [LARGE SCALE GENOMIC DNA]</scope>
    <source>
        <strain evidence="1 2">JCM 23209</strain>
    </source>
</reference>
<dbReference type="Proteomes" id="UP001403385">
    <property type="component" value="Unassembled WGS sequence"/>
</dbReference>
<dbReference type="AlphaFoldDB" id="A0AAW9SE69"/>
<evidence type="ECO:0000313" key="2">
    <source>
        <dbReference type="Proteomes" id="UP001403385"/>
    </source>
</evidence>
<evidence type="ECO:0000313" key="1">
    <source>
        <dbReference type="EMBL" id="MEN7551677.1"/>
    </source>
</evidence>
<dbReference type="RefSeq" id="WP_346824456.1">
    <property type="nucleotide sequence ID" value="NZ_JBDKWZ010000025.1"/>
</dbReference>